<evidence type="ECO:0000256" key="14">
    <source>
        <dbReference type="SAM" id="Phobius"/>
    </source>
</evidence>
<keyword evidence="5" id="KW-0378">Hydrolase</keyword>
<feature type="transmembrane region" description="Helical" evidence="14">
    <location>
        <begin position="165"/>
        <end position="184"/>
    </location>
</feature>
<evidence type="ECO:0000256" key="3">
    <source>
        <dbReference type="ARBA" id="ARBA00022475"/>
    </source>
</evidence>
<feature type="transmembrane region" description="Helical" evidence="14">
    <location>
        <begin position="259"/>
        <end position="276"/>
    </location>
</feature>
<dbReference type="EMBL" id="CP015378">
    <property type="protein sequence ID" value="ANC75401.1"/>
    <property type="molecule type" value="Genomic_DNA"/>
</dbReference>
<dbReference type="InterPro" id="IPR001932">
    <property type="entry name" value="PPM-type_phosphatase-like_dom"/>
</dbReference>
<feature type="transmembrane region" description="Helical" evidence="14">
    <location>
        <begin position="127"/>
        <end position="145"/>
    </location>
</feature>
<comment type="catalytic activity">
    <reaction evidence="11">
        <text>O-phospho-L-threonyl-[protein] + H2O = L-threonyl-[protein] + phosphate</text>
        <dbReference type="Rhea" id="RHEA:47004"/>
        <dbReference type="Rhea" id="RHEA-COMP:11060"/>
        <dbReference type="Rhea" id="RHEA-COMP:11605"/>
        <dbReference type="ChEBI" id="CHEBI:15377"/>
        <dbReference type="ChEBI" id="CHEBI:30013"/>
        <dbReference type="ChEBI" id="CHEBI:43474"/>
        <dbReference type="ChEBI" id="CHEBI:61977"/>
        <dbReference type="EC" id="3.1.3.16"/>
    </reaction>
</comment>
<keyword evidence="3" id="KW-1003">Cell membrane</keyword>
<evidence type="ECO:0000313" key="16">
    <source>
        <dbReference type="EMBL" id="ANC75401.1"/>
    </source>
</evidence>
<feature type="domain" description="PPM-type phosphatase" evidence="15">
    <location>
        <begin position="597"/>
        <end position="807"/>
    </location>
</feature>
<feature type="transmembrane region" description="Helical" evidence="14">
    <location>
        <begin position="196"/>
        <end position="215"/>
    </location>
</feature>
<dbReference type="InterPro" id="IPR052016">
    <property type="entry name" value="Bact_Sigma-Reg"/>
</dbReference>
<comment type="function">
    <text evidence="12">Normally needed for pro-sigma E processing during sporulation but can be bypassed in vegetative cells. Activates SpoIIAA by dephosphorylation.</text>
</comment>
<keyword evidence="9 14" id="KW-0472">Membrane</keyword>
<name>A0A160II60_9BACL</name>
<feature type="transmembrane region" description="Helical" evidence="14">
    <location>
        <begin position="227"/>
        <end position="252"/>
    </location>
</feature>
<sequence>MWQKVEQEVLEPIRGMVWVEKSQQAVTKTSKRWLQILNQSIFNWRMLLFGIGFLLGRAMILAEMSPFALPFVASVFVLRKERTGIAVFAILAGAMSHQPMNALFFISALLVYASLQKGADLFIKNRMQSLPLLVFGSSLITRTVFSMFGEGGLERVDTMLALVEGGLSLVLTLIFLQSIPLLTNKKIPQSLKNEEIVCLMILLASVMTGTIGWQINDVAVEHVVSRYLVLLFAFVGGAAIGSTVGVVTGLILSLAQVASLSQMSLLAFSGLLGGLLKEGKRFGVSLGLIIGTVMIGLYGEGRSEITSTLMESGFAVLLFLLTPKTAISNISKYVPGTREHSMHQQQYLKKIRDVTASRVERFSSLFQALSHSFQSVGSTLNEEESTREVDLFLSNITEKTCQTCFKKEQCWAQNFTTTYDLMTRLMVEQEDYSDIKDRKLKREWEKHCIKPEKITDLMNKELTQYRASQKLKIQVQESRRLVADQLMGVSQVMGDFAKEIQREQENHQIQEEQIKDSLAQAGIDVGHVDIYSLETSNVDIEMTIPSCNGSGIAEKLIAPILSDILEETILVTHEDCANYPSGFCHLSFHSAREYVVETGIASAAKGGAWLSGDSHSTIEIGAGKFAVAIADGMGNGERAFIESNETLQLLQKILQSGIEEEVAIKSVNSVLSLRTTDEIFSTLDLAMIDLQDASAKFLKIGSTPSFIKRGDQIKTVEASNLPMGIIRDFDVDVVDEQLKAGDILIMMSDGIYEAPRHIENIDAWLKRKIREIDTEDPQEIADLIMEEVIRSGNNGIEDDMTVAVTKIEKNIPKWATVPQYPKVAINRKKAQ</sequence>
<evidence type="ECO:0000256" key="2">
    <source>
        <dbReference type="ARBA" id="ARBA00013081"/>
    </source>
</evidence>
<feature type="transmembrane region" description="Helical" evidence="14">
    <location>
        <begin position="85"/>
        <end position="115"/>
    </location>
</feature>
<dbReference type="SMART" id="SM00331">
    <property type="entry name" value="PP2C_SIG"/>
    <property type="match status" value="1"/>
</dbReference>
<dbReference type="RefSeq" id="WP_066390539.1">
    <property type="nucleotide sequence ID" value="NZ_CP015378.1"/>
</dbReference>
<protein>
    <recommendedName>
        <fullName evidence="13">Stage II sporulation protein E</fullName>
        <ecNumber evidence="2">3.1.3.16</ecNumber>
    </recommendedName>
</protein>
<dbReference type="FunFam" id="3.60.40.10:FF:000100">
    <property type="entry name" value="Stage II sporulation protein E"/>
    <property type="match status" value="1"/>
</dbReference>
<gene>
    <name evidence="16" type="ORF">ABE65_000335</name>
</gene>
<feature type="transmembrane region" description="Helical" evidence="14">
    <location>
        <begin position="282"/>
        <end position="298"/>
    </location>
</feature>
<dbReference type="GO" id="GO:0004722">
    <property type="term" value="F:protein serine/threonine phosphatase activity"/>
    <property type="evidence" value="ECO:0007669"/>
    <property type="project" value="UniProtKB-EC"/>
</dbReference>
<organism evidence="16 17">
    <name type="scientific">Fictibacillus phosphorivorans</name>
    <dbReference type="NCBI Taxonomy" id="1221500"/>
    <lineage>
        <taxon>Bacteria</taxon>
        <taxon>Bacillati</taxon>
        <taxon>Bacillota</taxon>
        <taxon>Bacilli</taxon>
        <taxon>Bacillales</taxon>
        <taxon>Fictibacillaceae</taxon>
        <taxon>Fictibacillus</taxon>
    </lineage>
</organism>
<dbReference type="SUPFAM" id="SSF81606">
    <property type="entry name" value="PP2C-like"/>
    <property type="match status" value="1"/>
</dbReference>
<dbReference type="Pfam" id="PF19732">
    <property type="entry name" value="SpoIIE_N"/>
    <property type="match status" value="1"/>
</dbReference>
<dbReference type="PROSITE" id="PS51746">
    <property type="entry name" value="PPM_2"/>
    <property type="match status" value="1"/>
</dbReference>
<accession>A0A160II60</accession>
<dbReference type="Proteomes" id="UP000076623">
    <property type="component" value="Chromosome"/>
</dbReference>
<dbReference type="NCBIfam" id="TIGR02865">
    <property type="entry name" value="spore_II_E"/>
    <property type="match status" value="1"/>
</dbReference>
<dbReference type="InterPro" id="IPR045768">
    <property type="entry name" value="SpoIIE_N"/>
</dbReference>
<proteinExistence type="predicted"/>
<evidence type="ECO:0000259" key="15">
    <source>
        <dbReference type="PROSITE" id="PS51746"/>
    </source>
</evidence>
<comment type="subcellular location">
    <subcellularLocation>
        <location evidence="1">Cell membrane</location>
        <topology evidence="1">Multi-pass membrane protein</topology>
    </subcellularLocation>
</comment>
<evidence type="ECO:0000256" key="9">
    <source>
        <dbReference type="ARBA" id="ARBA00023136"/>
    </source>
</evidence>
<evidence type="ECO:0000256" key="5">
    <source>
        <dbReference type="ARBA" id="ARBA00022801"/>
    </source>
</evidence>
<evidence type="ECO:0000256" key="10">
    <source>
        <dbReference type="ARBA" id="ARBA00047761"/>
    </source>
</evidence>
<keyword evidence="4 14" id="KW-0812">Transmembrane</keyword>
<keyword evidence="8 14" id="KW-1133">Transmembrane helix</keyword>
<dbReference type="InterPro" id="IPR014221">
    <property type="entry name" value="SpoII_E"/>
</dbReference>
<dbReference type="GO" id="GO:0005886">
    <property type="term" value="C:plasma membrane"/>
    <property type="evidence" value="ECO:0007669"/>
    <property type="project" value="UniProtKB-SubCell"/>
</dbReference>
<evidence type="ECO:0000313" key="17">
    <source>
        <dbReference type="Proteomes" id="UP000076623"/>
    </source>
</evidence>
<evidence type="ECO:0000256" key="4">
    <source>
        <dbReference type="ARBA" id="ARBA00022692"/>
    </source>
</evidence>
<comment type="catalytic activity">
    <reaction evidence="10">
        <text>O-phospho-L-seryl-[protein] + H2O = L-seryl-[protein] + phosphate</text>
        <dbReference type="Rhea" id="RHEA:20629"/>
        <dbReference type="Rhea" id="RHEA-COMP:9863"/>
        <dbReference type="Rhea" id="RHEA-COMP:11604"/>
        <dbReference type="ChEBI" id="CHEBI:15377"/>
        <dbReference type="ChEBI" id="CHEBI:29999"/>
        <dbReference type="ChEBI" id="CHEBI:43474"/>
        <dbReference type="ChEBI" id="CHEBI:83421"/>
        <dbReference type="EC" id="3.1.3.16"/>
    </reaction>
</comment>
<evidence type="ECO:0000256" key="12">
    <source>
        <dbReference type="ARBA" id="ARBA00058752"/>
    </source>
</evidence>
<evidence type="ECO:0000256" key="7">
    <source>
        <dbReference type="ARBA" id="ARBA00022969"/>
    </source>
</evidence>
<dbReference type="Pfam" id="PF07228">
    <property type="entry name" value="SpoIIE"/>
    <property type="match status" value="1"/>
</dbReference>
<dbReference type="SMART" id="SM00332">
    <property type="entry name" value="PP2Cc"/>
    <property type="match status" value="1"/>
</dbReference>
<keyword evidence="6" id="KW-0904">Protein phosphatase</keyword>
<evidence type="ECO:0000256" key="8">
    <source>
        <dbReference type="ARBA" id="ARBA00022989"/>
    </source>
</evidence>
<feature type="transmembrane region" description="Helical" evidence="14">
    <location>
        <begin position="47"/>
        <end position="73"/>
    </location>
</feature>
<dbReference type="Gene3D" id="3.60.40.10">
    <property type="entry name" value="PPM-type phosphatase domain"/>
    <property type="match status" value="1"/>
</dbReference>
<evidence type="ECO:0000256" key="13">
    <source>
        <dbReference type="ARBA" id="ARBA00074959"/>
    </source>
</evidence>
<dbReference type="AlphaFoldDB" id="A0A160II60"/>
<reference evidence="16 17" key="1">
    <citation type="submission" date="2016-04" db="EMBL/GenBank/DDBJ databases">
        <title>Complete genome sequence of Fictibacillus phosphorivorans G25-29, a strain toxic to nematodes.</title>
        <authorList>
            <person name="Zheng Z."/>
        </authorList>
    </citation>
    <scope>NUCLEOTIDE SEQUENCE [LARGE SCALE GENOMIC DNA]</scope>
    <source>
        <strain evidence="16 17">G25-29</strain>
    </source>
</reference>
<evidence type="ECO:0000256" key="6">
    <source>
        <dbReference type="ARBA" id="ARBA00022912"/>
    </source>
</evidence>
<keyword evidence="7" id="KW-0749">Sporulation</keyword>
<dbReference type="EC" id="3.1.3.16" evidence="2"/>
<keyword evidence="17" id="KW-1185">Reference proteome</keyword>
<dbReference type="InterPro" id="IPR036457">
    <property type="entry name" value="PPM-type-like_dom_sf"/>
</dbReference>
<evidence type="ECO:0000256" key="1">
    <source>
        <dbReference type="ARBA" id="ARBA00004651"/>
    </source>
</evidence>
<evidence type="ECO:0000256" key="11">
    <source>
        <dbReference type="ARBA" id="ARBA00048336"/>
    </source>
</evidence>
<dbReference type="PANTHER" id="PTHR43156:SF2">
    <property type="entry name" value="STAGE II SPORULATION PROTEIN E"/>
    <property type="match status" value="1"/>
</dbReference>
<dbReference type="STRING" id="1221500.ABE65_000335"/>
<dbReference type="KEGG" id="fpn:ABE65_000335"/>
<dbReference type="PANTHER" id="PTHR43156">
    <property type="entry name" value="STAGE II SPORULATION PROTEIN E-RELATED"/>
    <property type="match status" value="1"/>
</dbReference>
<dbReference type="GO" id="GO:0030435">
    <property type="term" value="P:sporulation resulting in formation of a cellular spore"/>
    <property type="evidence" value="ECO:0007669"/>
    <property type="project" value="UniProtKB-KW"/>
</dbReference>